<comment type="similarity">
    <text evidence="2">Belongs to the nicastrin family.</text>
</comment>
<evidence type="ECO:0000256" key="6">
    <source>
        <dbReference type="ARBA" id="ARBA00022976"/>
    </source>
</evidence>
<dbReference type="Pfam" id="PF18266">
    <property type="entry name" value="Ncstrn_small"/>
    <property type="match status" value="1"/>
</dbReference>
<keyword evidence="9" id="KW-0325">Glycoprotein</keyword>
<feature type="domain" description="Nicastrin small lobe" evidence="11">
    <location>
        <begin position="1"/>
        <end position="169"/>
    </location>
</feature>
<dbReference type="Pfam" id="PF05450">
    <property type="entry name" value="Nicastrin"/>
    <property type="match status" value="1"/>
</dbReference>
<evidence type="ECO:0000256" key="8">
    <source>
        <dbReference type="ARBA" id="ARBA00023136"/>
    </source>
</evidence>
<keyword evidence="6" id="KW-0914">Notch signaling pathway</keyword>
<dbReference type="InterPro" id="IPR008710">
    <property type="entry name" value="Nicastrin"/>
</dbReference>
<dbReference type="EMBL" id="JAIWYP010000001">
    <property type="protein sequence ID" value="KAH3877941.1"/>
    <property type="molecule type" value="Genomic_DNA"/>
</dbReference>
<evidence type="ECO:0000256" key="4">
    <source>
        <dbReference type="ARBA" id="ARBA00022692"/>
    </source>
</evidence>
<evidence type="ECO:0000313" key="13">
    <source>
        <dbReference type="Proteomes" id="UP000828390"/>
    </source>
</evidence>
<dbReference type="PANTHER" id="PTHR21092">
    <property type="entry name" value="NICASTRIN"/>
    <property type="match status" value="1"/>
</dbReference>
<dbReference type="Proteomes" id="UP000828390">
    <property type="component" value="Unassembled WGS sequence"/>
</dbReference>
<accession>A0A9D4MKG8</accession>
<gene>
    <name evidence="12" type="ORF">DPMN_001821</name>
</gene>
<evidence type="ECO:0000256" key="2">
    <source>
        <dbReference type="ARBA" id="ARBA00007717"/>
    </source>
</evidence>
<reference evidence="12" key="1">
    <citation type="journal article" date="2019" name="bioRxiv">
        <title>The Genome of the Zebra Mussel, Dreissena polymorpha: A Resource for Invasive Species Research.</title>
        <authorList>
            <person name="McCartney M.A."/>
            <person name="Auch B."/>
            <person name="Kono T."/>
            <person name="Mallez S."/>
            <person name="Zhang Y."/>
            <person name="Obille A."/>
            <person name="Becker A."/>
            <person name="Abrahante J.E."/>
            <person name="Garbe J."/>
            <person name="Badalamenti J.P."/>
            <person name="Herman A."/>
            <person name="Mangelson H."/>
            <person name="Liachko I."/>
            <person name="Sullivan S."/>
            <person name="Sone E.D."/>
            <person name="Koren S."/>
            <person name="Silverstein K.A.T."/>
            <person name="Beckman K.B."/>
            <person name="Gohl D.M."/>
        </authorList>
    </citation>
    <scope>NUCLEOTIDE SEQUENCE</scope>
    <source>
        <strain evidence="12">Duluth1</strain>
        <tissue evidence="12">Whole animal</tissue>
    </source>
</reference>
<evidence type="ECO:0000256" key="5">
    <source>
        <dbReference type="ARBA" id="ARBA00022729"/>
    </source>
</evidence>
<comment type="subcellular location">
    <subcellularLocation>
        <location evidence="1">Membrane</location>
        <topology evidence="1">Single-pass type I membrane protein</topology>
    </subcellularLocation>
</comment>
<keyword evidence="5" id="KW-0732">Signal</keyword>
<keyword evidence="7 10" id="KW-1133">Transmembrane helix</keyword>
<dbReference type="AlphaFoldDB" id="A0A9D4MKG8"/>
<evidence type="ECO:0000256" key="7">
    <source>
        <dbReference type="ARBA" id="ARBA00022989"/>
    </source>
</evidence>
<comment type="caution">
    <text evidence="12">The sequence shown here is derived from an EMBL/GenBank/DDBJ whole genome shotgun (WGS) entry which is preliminary data.</text>
</comment>
<evidence type="ECO:0000256" key="9">
    <source>
        <dbReference type="ARBA" id="ARBA00023180"/>
    </source>
</evidence>
<sequence length="682" mass="76042">MNGTHQFGCTSAPKGNVGIVHFIRNETDMNWLLNSGPHAPYAALLNKSDFNRATVQKLLDSGKVNGIMVLNNTDQILPDSFSPDDSCPNQGHGLYAKDPAYQSCSKVQWNQNADGLMMMDLSIPIFIINDASDTKMLIETCYEGHNQPHADGSARDYPLCAVELKDRMDGAKDSETCIRRTRHQLNLEPQGYCDPLGDYNVYGTVKALNNTESRPDKSVIIAAARLDSFSLFDGLSPGADSAIAGIITLLAAAEAIGKVKETIQAAQLSHDIMFTFFNGEAFDYIGSDRLVYDMTNMDFPKPSTKPYLSQIHLNHISHFVEVSQVAHRDAGKLWLHTDPLTKDKPEVKAQLEHLVSLFLEANSSLVARVNNSNPLPPASVQSFLKAILNQTNLIFPAVVLADHETVYTNKYYNSWLDLRSGINLNYTGDSTTWYDEDTQVATDLTEAADMVAKVLFKLAMNGTLNETTVSANKTTVKHLLYCFLVQANCTILKDIFDEDFAKNLPYSTYPTYVSVATSFNDFTNVVQQLLISFLGEVRYNATKETCRDNDQTVYKYVWMQGHEDHNGTRNESFCMRAAVNVSDAASKAFDIHDYDYKSGQYSTWTESRWAGNAMSIRLFLKPSKAFETMVLIIGLVILLLSLLLSYFVNKRVGVLFPHVPTDRPHVSYQAVEESSLNESTQL</sequence>
<name>A0A9D4MKG8_DREPO</name>
<evidence type="ECO:0000256" key="3">
    <source>
        <dbReference type="ARBA" id="ARBA00015303"/>
    </source>
</evidence>
<dbReference type="GO" id="GO:0016485">
    <property type="term" value="P:protein processing"/>
    <property type="evidence" value="ECO:0007669"/>
    <property type="project" value="InterPro"/>
</dbReference>
<reference evidence="12" key="2">
    <citation type="submission" date="2020-11" db="EMBL/GenBank/DDBJ databases">
        <authorList>
            <person name="McCartney M.A."/>
            <person name="Auch B."/>
            <person name="Kono T."/>
            <person name="Mallez S."/>
            <person name="Becker A."/>
            <person name="Gohl D.M."/>
            <person name="Silverstein K.A.T."/>
            <person name="Koren S."/>
            <person name="Bechman K.B."/>
            <person name="Herman A."/>
            <person name="Abrahante J.E."/>
            <person name="Garbe J."/>
        </authorList>
    </citation>
    <scope>NUCLEOTIDE SEQUENCE</scope>
    <source>
        <strain evidence="12">Duluth1</strain>
        <tissue evidence="12">Whole animal</tissue>
    </source>
</reference>
<organism evidence="12 13">
    <name type="scientific">Dreissena polymorpha</name>
    <name type="common">Zebra mussel</name>
    <name type="synonym">Mytilus polymorpha</name>
    <dbReference type="NCBI Taxonomy" id="45954"/>
    <lineage>
        <taxon>Eukaryota</taxon>
        <taxon>Metazoa</taxon>
        <taxon>Spiralia</taxon>
        <taxon>Lophotrochozoa</taxon>
        <taxon>Mollusca</taxon>
        <taxon>Bivalvia</taxon>
        <taxon>Autobranchia</taxon>
        <taxon>Heteroconchia</taxon>
        <taxon>Euheterodonta</taxon>
        <taxon>Imparidentia</taxon>
        <taxon>Neoheterodontei</taxon>
        <taxon>Myida</taxon>
        <taxon>Dreissenoidea</taxon>
        <taxon>Dreissenidae</taxon>
        <taxon>Dreissena</taxon>
    </lineage>
</organism>
<evidence type="ECO:0000259" key="11">
    <source>
        <dbReference type="Pfam" id="PF18266"/>
    </source>
</evidence>
<dbReference type="PANTHER" id="PTHR21092:SF0">
    <property type="entry name" value="NICASTRIN"/>
    <property type="match status" value="1"/>
</dbReference>
<keyword evidence="13" id="KW-1185">Reference proteome</keyword>
<evidence type="ECO:0000313" key="12">
    <source>
        <dbReference type="EMBL" id="KAH3877941.1"/>
    </source>
</evidence>
<dbReference type="InterPro" id="IPR041084">
    <property type="entry name" value="Ncstrn_small"/>
</dbReference>
<protein>
    <recommendedName>
        <fullName evidence="3">Nicastrin</fullName>
    </recommendedName>
</protein>
<evidence type="ECO:0000256" key="1">
    <source>
        <dbReference type="ARBA" id="ARBA00004479"/>
    </source>
</evidence>
<evidence type="ECO:0000256" key="10">
    <source>
        <dbReference type="SAM" id="Phobius"/>
    </source>
</evidence>
<dbReference type="SUPFAM" id="SSF53187">
    <property type="entry name" value="Zn-dependent exopeptidases"/>
    <property type="match status" value="1"/>
</dbReference>
<keyword evidence="8 10" id="KW-0472">Membrane</keyword>
<dbReference type="GO" id="GO:0007220">
    <property type="term" value="P:Notch receptor processing"/>
    <property type="evidence" value="ECO:0007669"/>
    <property type="project" value="TreeGrafter"/>
</dbReference>
<feature type="transmembrane region" description="Helical" evidence="10">
    <location>
        <begin position="629"/>
        <end position="648"/>
    </location>
</feature>
<proteinExistence type="inferred from homology"/>
<dbReference type="GO" id="GO:0005886">
    <property type="term" value="C:plasma membrane"/>
    <property type="evidence" value="ECO:0007669"/>
    <property type="project" value="UniProtKB-ARBA"/>
</dbReference>
<dbReference type="Gene3D" id="3.40.630.10">
    <property type="entry name" value="Zn peptidases"/>
    <property type="match status" value="1"/>
</dbReference>
<keyword evidence="4 10" id="KW-0812">Transmembrane</keyword>
<dbReference type="GO" id="GO:0007219">
    <property type="term" value="P:Notch signaling pathway"/>
    <property type="evidence" value="ECO:0007669"/>
    <property type="project" value="UniProtKB-KW"/>
</dbReference>